<name>A0A0E0KKS5_ORYPU</name>
<dbReference type="AlphaFoldDB" id="A0A0E0KKS5"/>
<dbReference type="STRING" id="4537.A0A0E0KKS5"/>
<protein>
    <recommendedName>
        <fullName evidence="2">DUF1618 domain-containing protein</fullName>
    </recommendedName>
</protein>
<accession>A0A0E0KKS5</accession>
<dbReference type="EnsemblPlants" id="OPUNC03G36090.1">
    <property type="protein sequence ID" value="OPUNC03G36090.1"/>
    <property type="gene ID" value="OPUNC03G36090"/>
</dbReference>
<sequence length="644" mass="71548">MGSRGGGGEDDGGGGEVDWALLFTLPVPVTDEELPPVMGGMAIRKQAPPLTSFLCLPQRSLGEDGHSFIEIICADSTGRLAHHHHHRTPHRPPPLLLLCRHGNLSSSATPQTSKSSISRCRSVSVRLVMRPRSWSGQAAVLADPRDEDGDAYVVVVLLQSDSLGEFHKILCYESKNTTGLEEDAETHDHDLDQYWIEKLLSSSSQQPPRGWHGHRAIPLDGDLVCWIDSAYGLLLRDVLSEEPTLRHMPLPNGRTKVQDDDMGALALAELLKRRCIGLSDGKIRFLEIDSSGILIAVWTLALNDGDGTAWEHTSSIDLVSLRADESFQEVGLDPHRLPSLAAIHPTDSRVIFLVQNSVIFSVSSDATASSRVSRHQKFLFNENDITASQFLFPWVVHDPEALLLQETHDPAALPLQETLSRSSCLKKWIRAIKFKRALKRGIIWLSSHHDYFTFAGDAIDFLPVPAAGSLRAAAICARKVGAYCSKTGKILKFHNSRLHMKDPPEPLSMDPAKALPMENFQIINSVNEVRKFVNRWRRNKKPDNYNMDVHESVDKEECVRIFTCLREEGVMFMVMKSPTFLKKIFKNVSASCDFDEWVYMLEGLADCATREDAAEEELEIAGDKAQGVASDEDQEDPAMAANGR</sequence>
<dbReference type="Pfam" id="PF07762">
    <property type="entry name" value="DUF1618"/>
    <property type="match status" value="1"/>
</dbReference>
<dbReference type="HOGENOM" id="CLU_437686_0_0_1"/>
<feature type="region of interest" description="Disordered" evidence="1">
    <location>
        <begin position="615"/>
        <end position="644"/>
    </location>
</feature>
<feature type="domain" description="DUF1618" evidence="2">
    <location>
        <begin position="226"/>
        <end position="347"/>
    </location>
</feature>
<dbReference type="PANTHER" id="PTHR33086:SF44">
    <property type="entry name" value="OS03G0683600 PROTEIN"/>
    <property type="match status" value="1"/>
</dbReference>
<dbReference type="Gramene" id="OPUNC03G36090.1">
    <property type="protein sequence ID" value="OPUNC03G36090.1"/>
    <property type="gene ID" value="OPUNC03G36090"/>
</dbReference>
<evidence type="ECO:0000256" key="1">
    <source>
        <dbReference type="SAM" id="MobiDB-lite"/>
    </source>
</evidence>
<reference evidence="3" key="1">
    <citation type="submission" date="2015-04" db="UniProtKB">
        <authorList>
            <consortium name="EnsemblPlants"/>
        </authorList>
    </citation>
    <scope>IDENTIFICATION</scope>
</reference>
<evidence type="ECO:0000313" key="3">
    <source>
        <dbReference type="EnsemblPlants" id="OPUNC03G36090.1"/>
    </source>
</evidence>
<organism evidence="3">
    <name type="scientific">Oryza punctata</name>
    <name type="common">Red rice</name>
    <dbReference type="NCBI Taxonomy" id="4537"/>
    <lineage>
        <taxon>Eukaryota</taxon>
        <taxon>Viridiplantae</taxon>
        <taxon>Streptophyta</taxon>
        <taxon>Embryophyta</taxon>
        <taxon>Tracheophyta</taxon>
        <taxon>Spermatophyta</taxon>
        <taxon>Magnoliopsida</taxon>
        <taxon>Liliopsida</taxon>
        <taxon>Poales</taxon>
        <taxon>Poaceae</taxon>
        <taxon>BOP clade</taxon>
        <taxon>Oryzoideae</taxon>
        <taxon>Oryzeae</taxon>
        <taxon>Oryzinae</taxon>
        <taxon>Oryza</taxon>
    </lineage>
</organism>
<dbReference type="PANTHER" id="PTHR33086">
    <property type="entry name" value="OS05G0468200 PROTEIN-RELATED"/>
    <property type="match status" value="1"/>
</dbReference>
<proteinExistence type="predicted"/>
<dbReference type="Proteomes" id="UP000026962">
    <property type="component" value="Chromosome 3"/>
</dbReference>
<keyword evidence="4" id="KW-1185">Reference proteome</keyword>
<evidence type="ECO:0000313" key="4">
    <source>
        <dbReference type="Proteomes" id="UP000026962"/>
    </source>
</evidence>
<evidence type="ECO:0000259" key="2">
    <source>
        <dbReference type="Pfam" id="PF07762"/>
    </source>
</evidence>
<reference evidence="3" key="2">
    <citation type="submission" date="2018-05" db="EMBL/GenBank/DDBJ databases">
        <title>OpunRS2 (Oryza punctata Reference Sequence Version 2).</title>
        <authorList>
            <person name="Zhang J."/>
            <person name="Kudrna D."/>
            <person name="Lee S."/>
            <person name="Talag J."/>
            <person name="Welchert J."/>
            <person name="Wing R.A."/>
        </authorList>
    </citation>
    <scope>NUCLEOTIDE SEQUENCE [LARGE SCALE GENOMIC DNA]</scope>
</reference>
<dbReference type="InterPro" id="IPR011676">
    <property type="entry name" value="DUF1618"/>
</dbReference>